<keyword evidence="2" id="KW-1133">Transmembrane helix</keyword>
<feature type="compositionally biased region" description="Low complexity" evidence="1">
    <location>
        <begin position="1731"/>
        <end position="1748"/>
    </location>
</feature>
<feature type="compositionally biased region" description="Basic and acidic residues" evidence="1">
    <location>
        <begin position="965"/>
        <end position="976"/>
    </location>
</feature>
<keyword evidence="2" id="KW-0472">Membrane</keyword>
<feature type="compositionally biased region" description="Polar residues" evidence="1">
    <location>
        <begin position="1453"/>
        <end position="1496"/>
    </location>
</feature>
<evidence type="ECO:0000313" key="4">
    <source>
        <dbReference type="EMBL" id="MDI4670960.1"/>
    </source>
</evidence>
<feature type="region of interest" description="Disordered" evidence="1">
    <location>
        <begin position="1443"/>
        <end position="1907"/>
    </location>
</feature>
<feature type="domain" description="TraG N-terminal Proteobacteria" evidence="3">
    <location>
        <begin position="4"/>
        <end position="460"/>
    </location>
</feature>
<feature type="region of interest" description="Disordered" evidence="1">
    <location>
        <begin position="457"/>
        <end position="529"/>
    </location>
</feature>
<feature type="region of interest" description="Disordered" evidence="1">
    <location>
        <begin position="895"/>
        <end position="976"/>
    </location>
</feature>
<feature type="compositionally biased region" description="Polar residues" evidence="1">
    <location>
        <begin position="1635"/>
        <end position="1730"/>
    </location>
</feature>
<feature type="transmembrane region" description="Helical" evidence="2">
    <location>
        <begin position="60"/>
        <end position="78"/>
    </location>
</feature>
<keyword evidence="5" id="KW-1185">Reference proteome</keyword>
<dbReference type="Proteomes" id="UP001156974">
    <property type="component" value="Unassembled WGS sequence"/>
</dbReference>
<name>A0ABT6U4I7_9GAMM</name>
<feature type="compositionally biased region" description="Polar residues" evidence="1">
    <location>
        <begin position="1863"/>
        <end position="1884"/>
    </location>
</feature>
<organism evidence="4 5">
    <name type="scientific">Pseudoalteromonas shioyasakiensis</name>
    <dbReference type="NCBI Taxonomy" id="1190813"/>
    <lineage>
        <taxon>Bacteria</taxon>
        <taxon>Pseudomonadati</taxon>
        <taxon>Pseudomonadota</taxon>
        <taxon>Gammaproteobacteria</taxon>
        <taxon>Alteromonadales</taxon>
        <taxon>Pseudoalteromonadaceae</taxon>
        <taxon>Pseudoalteromonas</taxon>
    </lineage>
</organism>
<feature type="compositionally biased region" description="Polar residues" evidence="1">
    <location>
        <begin position="910"/>
        <end position="937"/>
    </location>
</feature>
<evidence type="ECO:0000259" key="3">
    <source>
        <dbReference type="Pfam" id="PF07916"/>
    </source>
</evidence>
<feature type="transmembrane region" description="Helical" evidence="2">
    <location>
        <begin position="330"/>
        <end position="361"/>
    </location>
</feature>
<dbReference type="EMBL" id="JAKUMG010000014">
    <property type="protein sequence ID" value="MDI4670960.1"/>
    <property type="molecule type" value="Genomic_DNA"/>
</dbReference>
<feature type="transmembrane region" description="Helical" evidence="2">
    <location>
        <begin position="27"/>
        <end position="48"/>
    </location>
</feature>
<protein>
    <submittedName>
        <fullName evidence="4">Conjugal transfer protein TraG N-terminal domain-containing protein</fullName>
    </submittedName>
</protein>
<feature type="compositionally biased region" description="Polar residues" evidence="1">
    <location>
        <begin position="1749"/>
        <end position="1846"/>
    </location>
</feature>
<feature type="compositionally biased region" description="Low complexity" evidence="1">
    <location>
        <begin position="1617"/>
        <end position="1634"/>
    </location>
</feature>
<feature type="compositionally biased region" description="Polar residues" evidence="1">
    <location>
        <begin position="1546"/>
        <end position="1616"/>
    </location>
</feature>
<feature type="transmembrane region" description="Helical" evidence="2">
    <location>
        <begin position="367"/>
        <end position="395"/>
    </location>
</feature>
<evidence type="ECO:0000313" key="5">
    <source>
        <dbReference type="Proteomes" id="UP001156974"/>
    </source>
</evidence>
<reference evidence="4 5" key="1">
    <citation type="submission" date="2022-02" db="EMBL/GenBank/DDBJ databases">
        <title>Genome analysis of Beneficial Microorganisms for Coral consortium from Pocillopora damicornis.</title>
        <authorList>
            <person name="Rosado P.M."/>
            <person name="Cardoso P.M."/>
            <person name="Rosado J.G."/>
            <person name="Schultz J."/>
            <person name="Rocha U."/>
            <person name="Costa T.K."/>
            <person name="Peixoto R.S."/>
        </authorList>
    </citation>
    <scope>NUCLEOTIDE SEQUENCE [LARGE SCALE GENOMIC DNA]</scope>
    <source>
        <strain evidence="4 5">BMC5</strain>
    </source>
</reference>
<feature type="compositionally biased region" description="Low complexity" evidence="1">
    <location>
        <begin position="1885"/>
        <end position="1907"/>
    </location>
</feature>
<proteinExistence type="predicted"/>
<feature type="compositionally biased region" description="Polar residues" evidence="1">
    <location>
        <begin position="486"/>
        <end position="517"/>
    </location>
</feature>
<evidence type="ECO:0000256" key="2">
    <source>
        <dbReference type="SAM" id="Phobius"/>
    </source>
</evidence>
<feature type="transmembrane region" description="Helical" evidence="2">
    <location>
        <begin position="426"/>
        <end position="446"/>
    </location>
</feature>
<sequence>MDFTIYSIGETAFMYEVLMGLRRMFDFGFSSLHILIGATALLSLMTLVVKSWINPNSNPVLSWFIGLCMFMVLCGPFSKVDVVIESVRTGDVYYVNDAPGIAAVIAMMTSGMYGLSRDYEDSFASPDGYQAGQFLDPMRALVALDKFGYMGSEELDSGVNAQRYRIKTSTMNYLQDCVIWDLQVGGNDAELNADKIKNAPMENFLESIRINTPSRSTYIQIDTPAMELLTCPNAYLKLKSYFDSSSFREMTDRFLQKENVKPQDVEAGAESISALSATMNAYHLATGRYLSNVFAEAAAKSGDMQGLRSELTLIETKSQRHYQMAADRNLALELSIGFATFIEAFVFFLIPVIAIMLVMGAEAMKSAAMFFGVTVWVNLWPVTMSAVNLFTLLAIQGRFTSVSAGGGGVSAITFGMWGHSMSTIESFIAVASSLAAAVPMLTLYILHRGVHTMMGVSNKTSPDTNIDSKKLSPDVTTSANGGKASQGDTTMQASDVHSSYGQWSQAQLNGGQRNDVSINPGGAGPASGYLKQSSAELSAIGSRNTQLANTEAASQTLQKTATDSKSATLDSIKGYKQGESFESVDTSQLSEDEAFLAAQTAAYATENNMSLSDAYDHVLQGSASMVAKGAPSIAGFGLGADAKAAITAKAASQKQVGASERLSEDERAQVSESIKANWGNAVKMAQSSSSDNSVASKEAVSRQEAVTNAHTNMLQAQALEAEGNTASSASKVMTQMNAGEVQNSTTGANKASIGSIVSTLSDEQQHVLLGSLIGDEGLNSLSGDKRSALISELGDRFDYHKEQVNKGDNARLPESQKNNIALANTVTDAIARMSGNTEVLSTDHNGNQLPLSTGVTALKQANTERGASAGLMRELGETLQAPSLISLSDQLNGYKPSDNSHIPKPEDNTGIDTNTLSNDVNSGIKTDPTNMFNNERNAQAFAEHKEQSQNEVSSRGASGTGAVKAKGEDVVSESEDKNANNLAHAFGALKVLGSESNELSGGVVSSIGSLFTSSVGEAVTDEFKKSGNGEGINSNLIEMGFGVLSNNTPEAIRNLLTSAANGEGSIINGERLSPNETLMYAGAVQTAMRPESQAAFNESLNSNSALLASTLPNNPYRNAQENISAVQEMRENESINNALKSSELIAAYSALANLDDGQIEDVIAATKGDDSFLGINDAKYARHLEALNELSPQLGLEPQYNPSRYKDEPSPKGSLESVNYDSQASSMVGFAGLNERENLDRTENRSKPSGQGLVDGITKGNYDQDAKEIAKYALANFNATGDTSGVSFKELNDRNLDNFKSAQVSSREFSIPDFTNITPEAMEDLNKMRDALLIAGKDSEAETLTNTIASITSDEQTKNGYESSASKEHESQVINNAIHSEGVSSKAKEFAANALYGTSDTPRNLSHDDMRDLLTINNLLSTAPEAQRTLSEAITTAFTPDYSDAGIKEANPPVNSLNSSEASVPQLSVNESDYDKSSVTQQNSLSETPKSSSVDNNRGEAIEETPIKPSEVNSGVNSTGKDESGNVLSKEASIAGNDSRDRIDTYQYSGTKDDSYPNTTDSGRSLVGTQPENLQASVNTGGTLNSESGSIGSTTSPELQSSPVSPDQSENLQASASTGGTLNSEGGSTGSTTSPELQSSSISPDQSENLQASASTGGTLNSENGSTDRNASPELQSSPVSPDQSENLQASVNTGGTLNSESGSIGSTTSPELQSSPMSPDQSENLQASASTGGTLNSEGGSTGSTTSPELQSSSISPDQSENLQASASTGGTLNSENGSIGSTTSPELQSSPVSPDQSENLQASVNTGGTLNSESGSIGSTTSPELQSSPMSPDQSENLQASASGGSIVAESSLKTDKSDDNVQTQTQLTASNSSQKGESFEQSNSDESSVLNNSSSENLSFNETNAGEAAMVNNRENSIEERNPSSLHPVAGGEVTMTESQEVGLRQVLDNTEMSNDALLKAENILSLGANSNLSSFTKEEKTELLDLAENLEANNYIAESLQIKRTLES</sequence>
<dbReference type="Pfam" id="PF07916">
    <property type="entry name" value="TraG_N"/>
    <property type="match status" value="1"/>
</dbReference>
<keyword evidence="2" id="KW-0812">Transmembrane</keyword>
<gene>
    <name evidence="4" type="ORF">MKZ47_17975</name>
</gene>
<feature type="region of interest" description="Disordered" evidence="1">
    <location>
        <begin position="1193"/>
        <end position="1218"/>
    </location>
</feature>
<comment type="caution">
    <text evidence="4">The sequence shown here is derived from an EMBL/GenBank/DDBJ whole genome shotgun (WGS) entry which is preliminary data.</text>
</comment>
<dbReference type="RefSeq" id="WP_282658940.1">
    <property type="nucleotide sequence ID" value="NZ_JAKUMG010000014.1"/>
</dbReference>
<evidence type="ECO:0000256" key="1">
    <source>
        <dbReference type="SAM" id="MobiDB-lite"/>
    </source>
</evidence>
<dbReference type="InterPro" id="IPR012931">
    <property type="entry name" value="TraG_N_Proteobacteria"/>
</dbReference>
<accession>A0ABT6U4I7</accession>